<dbReference type="Pfam" id="PF00098">
    <property type="entry name" value="zf-CCHC"/>
    <property type="match status" value="2"/>
</dbReference>
<dbReference type="AlphaFoldDB" id="A0A2K1L299"/>
<keyword evidence="7" id="KW-1185">Reference proteome</keyword>
<proteinExistence type="predicted"/>
<dbReference type="EMBL" id="ABEU02000002">
    <property type="protein sequence ID" value="PNR60158.1"/>
    <property type="molecule type" value="Genomic_DNA"/>
</dbReference>
<feature type="coiled-coil region" evidence="2">
    <location>
        <begin position="67"/>
        <end position="127"/>
    </location>
</feature>
<organism evidence="5">
    <name type="scientific">Physcomitrium patens</name>
    <name type="common">Spreading-leaved earth moss</name>
    <name type="synonym">Physcomitrella patens</name>
    <dbReference type="NCBI Taxonomy" id="3218"/>
    <lineage>
        <taxon>Eukaryota</taxon>
        <taxon>Viridiplantae</taxon>
        <taxon>Streptophyta</taxon>
        <taxon>Embryophyta</taxon>
        <taxon>Bryophyta</taxon>
        <taxon>Bryophytina</taxon>
        <taxon>Bryopsida</taxon>
        <taxon>Funariidae</taxon>
        <taxon>Funariales</taxon>
        <taxon>Funariaceae</taxon>
        <taxon>Physcomitrium</taxon>
    </lineage>
</organism>
<evidence type="ECO:0000313" key="5">
    <source>
        <dbReference type="EMBL" id="PNR60158.1"/>
    </source>
</evidence>
<accession>A0A2K1L299</accession>
<dbReference type="GO" id="GO:0003676">
    <property type="term" value="F:nucleic acid binding"/>
    <property type="evidence" value="ECO:0007669"/>
    <property type="project" value="InterPro"/>
</dbReference>
<dbReference type="GeneID" id="112278274"/>
<dbReference type="PROSITE" id="PS50158">
    <property type="entry name" value="ZF_CCHC"/>
    <property type="match status" value="2"/>
</dbReference>
<dbReference type="InterPro" id="IPR010433">
    <property type="entry name" value="EIF-4B_pln"/>
</dbReference>
<keyword evidence="1" id="KW-0479">Metal-binding</keyword>
<dbReference type="Gramene" id="Pp3c2_19720V3.6">
    <property type="protein sequence ID" value="Pp3c2_19720V3.6"/>
    <property type="gene ID" value="Pp3c2_19720"/>
</dbReference>
<dbReference type="Pfam" id="PF06273">
    <property type="entry name" value="eIF-4B"/>
    <property type="match status" value="1"/>
</dbReference>
<evidence type="ECO:0000313" key="6">
    <source>
        <dbReference type="EnsemblPlants" id="Pp3c2_19720V3.1"/>
    </source>
</evidence>
<dbReference type="Proteomes" id="UP000006727">
    <property type="component" value="Chromosome 2"/>
</dbReference>
<dbReference type="RefSeq" id="XP_024367291.1">
    <property type="nucleotide sequence ID" value="XM_024511523.1"/>
</dbReference>
<evidence type="ECO:0000313" key="7">
    <source>
        <dbReference type="Proteomes" id="UP000006727"/>
    </source>
</evidence>
<dbReference type="InterPro" id="IPR001878">
    <property type="entry name" value="Znf_CCHC"/>
</dbReference>
<feature type="compositionally biased region" description="Basic and acidic residues" evidence="3">
    <location>
        <begin position="44"/>
        <end position="59"/>
    </location>
</feature>
<feature type="region of interest" description="Disordered" evidence="3">
    <location>
        <begin position="162"/>
        <end position="189"/>
    </location>
</feature>
<dbReference type="OrthoDB" id="422005at2759"/>
<dbReference type="GO" id="GO:0008270">
    <property type="term" value="F:zinc ion binding"/>
    <property type="evidence" value="ECO:0007669"/>
    <property type="project" value="UniProtKB-KW"/>
</dbReference>
<dbReference type="Gramene" id="Pp3c2_19720V3.1">
    <property type="protein sequence ID" value="Pp3c2_19720V3.1"/>
    <property type="gene ID" value="Pp3c2_19720"/>
</dbReference>
<gene>
    <name evidence="6" type="primary">LOC112278274</name>
    <name evidence="5" type="ORF">PHYPA_002951</name>
</gene>
<evidence type="ECO:0000256" key="3">
    <source>
        <dbReference type="SAM" id="MobiDB-lite"/>
    </source>
</evidence>
<dbReference type="Gene3D" id="4.10.60.10">
    <property type="entry name" value="Zinc finger, CCHC-type"/>
    <property type="match status" value="2"/>
</dbReference>
<keyword evidence="2" id="KW-0175">Coiled coil</keyword>
<reference evidence="5 7" key="1">
    <citation type="journal article" date="2008" name="Science">
        <title>The Physcomitrella genome reveals evolutionary insights into the conquest of land by plants.</title>
        <authorList>
            <person name="Rensing S."/>
            <person name="Lang D."/>
            <person name="Zimmer A."/>
            <person name="Terry A."/>
            <person name="Salamov A."/>
            <person name="Shapiro H."/>
            <person name="Nishiyama T."/>
            <person name="Perroud P.-F."/>
            <person name="Lindquist E."/>
            <person name="Kamisugi Y."/>
            <person name="Tanahashi T."/>
            <person name="Sakakibara K."/>
            <person name="Fujita T."/>
            <person name="Oishi K."/>
            <person name="Shin-I T."/>
            <person name="Kuroki Y."/>
            <person name="Toyoda A."/>
            <person name="Suzuki Y."/>
            <person name="Hashimoto A."/>
            <person name="Yamaguchi K."/>
            <person name="Sugano A."/>
            <person name="Kohara Y."/>
            <person name="Fujiyama A."/>
            <person name="Anterola A."/>
            <person name="Aoki S."/>
            <person name="Ashton N."/>
            <person name="Barbazuk W.B."/>
            <person name="Barker E."/>
            <person name="Bennetzen J."/>
            <person name="Bezanilla M."/>
            <person name="Blankenship R."/>
            <person name="Cho S.H."/>
            <person name="Dutcher S."/>
            <person name="Estelle M."/>
            <person name="Fawcett J.A."/>
            <person name="Gundlach H."/>
            <person name="Hanada K."/>
            <person name="Heyl A."/>
            <person name="Hicks K.A."/>
            <person name="Hugh J."/>
            <person name="Lohr M."/>
            <person name="Mayer K."/>
            <person name="Melkozernov A."/>
            <person name="Murata T."/>
            <person name="Nelson D."/>
            <person name="Pils B."/>
            <person name="Prigge M."/>
            <person name="Reiss B."/>
            <person name="Renner T."/>
            <person name="Rombauts S."/>
            <person name="Rushton P."/>
            <person name="Sanderfoot A."/>
            <person name="Schween G."/>
            <person name="Shiu S.-H."/>
            <person name="Stueber K."/>
            <person name="Theodoulou F.L."/>
            <person name="Tu H."/>
            <person name="Van de Peer Y."/>
            <person name="Verrier P.J."/>
            <person name="Waters E."/>
            <person name="Wood A."/>
            <person name="Yang L."/>
            <person name="Cove D."/>
            <person name="Cuming A."/>
            <person name="Hasebe M."/>
            <person name="Lucas S."/>
            <person name="Mishler D.B."/>
            <person name="Reski R."/>
            <person name="Grigoriev I."/>
            <person name="Quatrano R.S."/>
            <person name="Boore J.L."/>
        </authorList>
    </citation>
    <scope>NUCLEOTIDE SEQUENCE [LARGE SCALE GENOMIC DNA]</scope>
    <source>
        <strain evidence="6 7">cv. Gransden 2004</strain>
    </source>
</reference>
<dbReference type="PaxDb" id="3218-PP1S336_25V6.1"/>
<dbReference type="EnsemblPlants" id="Pp3c2_19720V3.1">
    <property type="protein sequence ID" value="Pp3c2_19720V3.1"/>
    <property type="gene ID" value="Pp3c2_19720"/>
</dbReference>
<dbReference type="SUPFAM" id="SSF57756">
    <property type="entry name" value="Retrovirus zinc finger-like domains"/>
    <property type="match status" value="2"/>
</dbReference>
<feature type="compositionally biased region" description="Polar residues" evidence="3">
    <location>
        <begin position="19"/>
        <end position="37"/>
    </location>
</feature>
<feature type="region of interest" description="Disordered" evidence="3">
    <location>
        <begin position="1"/>
        <end position="59"/>
    </location>
</feature>
<reference evidence="6" key="3">
    <citation type="submission" date="2020-12" db="UniProtKB">
        <authorList>
            <consortium name="EnsemblPlants"/>
        </authorList>
    </citation>
    <scope>IDENTIFICATION</scope>
</reference>
<reference evidence="5 7" key="2">
    <citation type="journal article" date="2018" name="Plant J.">
        <title>The Physcomitrella patens chromosome-scale assembly reveals moss genome structure and evolution.</title>
        <authorList>
            <person name="Lang D."/>
            <person name="Ullrich K.K."/>
            <person name="Murat F."/>
            <person name="Fuchs J."/>
            <person name="Jenkins J."/>
            <person name="Haas F.B."/>
            <person name="Piednoel M."/>
            <person name="Gundlach H."/>
            <person name="Van Bel M."/>
            <person name="Meyberg R."/>
            <person name="Vives C."/>
            <person name="Morata J."/>
            <person name="Symeonidi A."/>
            <person name="Hiss M."/>
            <person name="Muchero W."/>
            <person name="Kamisugi Y."/>
            <person name="Saleh O."/>
            <person name="Blanc G."/>
            <person name="Decker E.L."/>
            <person name="van Gessel N."/>
            <person name="Grimwood J."/>
            <person name="Hayes R.D."/>
            <person name="Graham S.W."/>
            <person name="Gunter L.E."/>
            <person name="McDaniel S.F."/>
            <person name="Hoernstein S.N.W."/>
            <person name="Larsson A."/>
            <person name="Li F.W."/>
            <person name="Perroud P.F."/>
            <person name="Phillips J."/>
            <person name="Ranjan P."/>
            <person name="Rokshar D.S."/>
            <person name="Rothfels C.J."/>
            <person name="Schneider L."/>
            <person name="Shu S."/>
            <person name="Stevenson D.W."/>
            <person name="Thummler F."/>
            <person name="Tillich M."/>
            <person name="Villarreal Aguilar J.C."/>
            <person name="Widiez T."/>
            <person name="Wong G.K."/>
            <person name="Wymore A."/>
            <person name="Zhang Y."/>
            <person name="Zimmer A.D."/>
            <person name="Quatrano R.S."/>
            <person name="Mayer K.F.X."/>
            <person name="Goodstein D."/>
            <person name="Casacuberta J.M."/>
            <person name="Vandepoele K."/>
            <person name="Reski R."/>
            <person name="Cuming A.C."/>
            <person name="Tuskan G.A."/>
            <person name="Maumus F."/>
            <person name="Salse J."/>
            <person name="Schmutz J."/>
            <person name="Rensing S.A."/>
        </authorList>
    </citation>
    <scope>NUCLEOTIDE SEQUENCE [LARGE SCALE GENOMIC DNA]</scope>
    <source>
        <strain evidence="6 7">cv. Gransden 2004</strain>
    </source>
</reference>
<keyword evidence="1" id="KW-0863">Zinc-finger</keyword>
<evidence type="ECO:0000256" key="2">
    <source>
        <dbReference type="SAM" id="Coils"/>
    </source>
</evidence>
<name>A0A2K1L299_PHYPA</name>
<dbReference type="InterPro" id="IPR036875">
    <property type="entry name" value="Znf_CCHC_sf"/>
</dbReference>
<dbReference type="GO" id="GO:0003743">
    <property type="term" value="F:translation initiation factor activity"/>
    <property type="evidence" value="ECO:0007669"/>
    <property type="project" value="InterPro"/>
</dbReference>
<evidence type="ECO:0000259" key="4">
    <source>
        <dbReference type="PROSITE" id="PS50158"/>
    </source>
</evidence>
<keyword evidence="1" id="KW-0862">Zinc</keyword>
<feature type="domain" description="CCHC-type" evidence="4">
    <location>
        <begin position="246"/>
        <end position="261"/>
    </location>
</feature>
<feature type="domain" description="CCHC-type" evidence="4">
    <location>
        <begin position="201"/>
        <end position="216"/>
    </location>
</feature>
<dbReference type="PANTHER" id="PTHR23002">
    <property type="entry name" value="ZINC FINGER CCHC DOMAIN CONTAINING PROTEIN"/>
    <property type="match status" value="1"/>
</dbReference>
<sequence length="332" mass="34605">MMSYTEEDTAGRPKLSLQPRGSASDTASPSPAKSSRPNPFGAARPREQVIAERTGKKEQEVLKEQAAKEWKKNIVLTEQQREDKKAAEAELAFARSELDKEVDPTKSKALREEVNLMEKKLDELLVSFEKIAVQTAQSGGLRRPRREEERAPAAVAPVYGGGEAEGYSNFSRGRERDGGRGSSYGDAWGGAKGGNKGEQGCYHCGEVGHFQRECPNGGGSRGGAGGYGGNFGGGGGGGRGGGGRPCYTCGQEGHFARECPQGANVGGGYGSRGGGSYGGSYGGGGYGGGYGGGSSYEDNAQYAYQGSSYGAGGYDDRGYSSGGRSGSYNPNW</sequence>
<evidence type="ECO:0000256" key="1">
    <source>
        <dbReference type="PROSITE-ProRule" id="PRU00047"/>
    </source>
</evidence>
<dbReference type="STRING" id="3218.A0A2K1L299"/>
<dbReference type="InterPro" id="IPR051714">
    <property type="entry name" value="Znf_CCHC_NABP"/>
</dbReference>
<protein>
    <recommendedName>
        <fullName evidence="4">CCHC-type domain-containing protein</fullName>
    </recommendedName>
</protein>
<dbReference type="SMART" id="SM00343">
    <property type="entry name" value="ZnF_C2HC"/>
    <property type="match status" value="2"/>
</dbReference>
<dbReference type="EnsemblPlants" id="Pp3c2_19720V3.6">
    <property type="protein sequence ID" value="Pp3c2_19720V3.6"/>
    <property type="gene ID" value="Pp3c2_19720"/>
</dbReference>